<keyword evidence="3 7" id="KW-0813">Transport</keyword>
<dbReference type="EMBL" id="KV453909">
    <property type="protein sequence ID" value="ODV81699.1"/>
    <property type="molecule type" value="Genomic_DNA"/>
</dbReference>
<keyword evidence="4 7" id="KW-0653">Protein transport</keyword>
<evidence type="ECO:0000256" key="7">
    <source>
        <dbReference type="RuleBase" id="RU367075"/>
    </source>
</evidence>
<evidence type="ECO:0000256" key="6">
    <source>
        <dbReference type="ARBA" id="ARBA00023054"/>
    </source>
</evidence>
<organism evidence="11 12">
    <name type="scientific">Suhomyces tanzawaensis NRRL Y-17324</name>
    <dbReference type="NCBI Taxonomy" id="984487"/>
    <lineage>
        <taxon>Eukaryota</taxon>
        <taxon>Fungi</taxon>
        <taxon>Dikarya</taxon>
        <taxon>Ascomycota</taxon>
        <taxon>Saccharomycotina</taxon>
        <taxon>Pichiomycetes</taxon>
        <taxon>Debaryomycetaceae</taxon>
        <taxon>Suhomyces</taxon>
    </lineage>
</organism>
<dbReference type="GO" id="GO:0019901">
    <property type="term" value="F:protein kinase binding"/>
    <property type="evidence" value="ECO:0007669"/>
    <property type="project" value="TreeGrafter"/>
</dbReference>
<dbReference type="PANTHER" id="PTHR13222:SF1">
    <property type="entry name" value="RB1-INDUCIBLE COILED-COIL PROTEIN 1"/>
    <property type="match status" value="1"/>
</dbReference>
<dbReference type="GO" id="GO:0034517">
    <property type="term" value="P:ribophagy"/>
    <property type="evidence" value="ECO:0007669"/>
    <property type="project" value="TreeGrafter"/>
</dbReference>
<feature type="domain" description="Autophagy protein ATG17-like" evidence="9">
    <location>
        <begin position="116"/>
        <end position="454"/>
    </location>
</feature>
<dbReference type="RefSeq" id="XP_020066821.1">
    <property type="nucleotide sequence ID" value="XM_020208734.1"/>
</dbReference>
<dbReference type="GO" id="GO:0000422">
    <property type="term" value="P:autophagy of mitochondrion"/>
    <property type="evidence" value="ECO:0007669"/>
    <property type="project" value="TreeGrafter"/>
</dbReference>
<dbReference type="GeneID" id="30982871"/>
<dbReference type="GO" id="GO:0015031">
    <property type="term" value="P:protein transport"/>
    <property type="evidence" value="ECO:0007669"/>
    <property type="project" value="UniProtKB-KW"/>
</dbReference>
<proteinExistence type="inferred from homology"/>
<dbReference type="GO" id="GO:0034045">
    <property type="term" value="C:phagophore assembly site membrane"/>
    <property type="evidence" value="ECO:0007669"/>
    <property type="project" value="UniProtKB-SubCell"/>
</dbReference>
<dbReference type="Pfam" id="PF04108">
    <property type="entry name" value="ATG17_like"/>
    <property type="match status" value="1"/>
</dbReference>
<evidence type="ECO:0000259" key="9">
    <source>
        <dbReference type="Pfam" id="PF04108"/>
    </source>
</evidence>
<gene>
    <name evidence="11" type="ORF">CANTADRAFT_37827</name>
</gene>
<accession>A0A1E4SQC0</accession>
<keyword evidence="6 8" id="KW-0175">Coiled coil</keyword>
<evidence type="ECO:0000256" key="4">
    <source>
        <dbReference type="ARBA" id="ARBA00022927"/>
    </source>
</evidence>
<comment type="subcellular location">
    <subcellularLocation>
        <location evidence="7">Preautophagosomal structure membrane</location>
        <topology evidence="7">Peripheral membrane protein</topology>
    </subcellularLocation>
    <subcellularLocation>
        <location evidence="7">Vacuole membrane</location>
        <topology evidence="7">Peripheral membrane protein</topology>
    </subcellularLocation>
    <text evidence="7">During pexophagy, accumulates in the vacuolar membrane region, where the peroxisomes contact the vacuole.</text>
</comment>
<dbReference type="Proteomes" id="UP000094285">
    <property type="component" value="Unassembled WGS sequence"/>
</dbReference>
<dbReference type="GO" id="GO:0061709">
    <property type="term" value="P:reticulophagy"/>
    <property type="evidence" value="ECO:0007669"/>
    <property type="project" value="TreeGrafter"/>
</dbReference>
<dbReference type="GO" id="GO:0000045">
    <property type="term" value="P:autophagosome assembly"/>
    <property type="evidence" value="ECO:0007669"/>
    <property type="project" value="UniProtKB-UniRule"/>
</dbReference>
<evidence type="ECO:0000256" key="5">
    <source>
        <dbReference type="ARBA" id="ARBA00023006"/>
    </source>
</evidence>
<dbReference type="GO" id="GO:1903599">
    <property type="term" value="P:positive regulation of autophagy of mitochondrion"/>
    <property type="evidence" value="ECO:0007669"/>
    <property type="project" value="UniProtKB-UniRule"/>
</dbReference>
<keyword evidence="5 7" id="KW-0072">Autophagy</keyword>
<dbReference type="OrthoDB" id="447953at2759"/>
<evidence type="ECO:0000256" key="2">
    <source>
        <dbReference type="ARBA" id="ARBA00013804"/>
    </source>
</evidence>
<keyword evidence="7" id="KW-0926">Vacuole</keyword>
<evidence type="ECO:0000256" key="1">
    <source>
        <dbReference type="ARBA" id="ARBA00009729"/>
    </source>
</evidence>
<dbReference type="PANTHER" id="PTHR13222">
    <property type="entry name" value="RB1-INDUCIBLE COILED-COIL"/>
    <property type="match status" value="1"/>
</dbReference>
<dbReference type="GO" id="GO:1990316">
    <property type="term" value="C:Atg1/ULK1 kinase complex"/>
    <property type="evidence" value="ECO:0007669"/>
    <property type="project" value="TreeGrafter"/>
</dbReference>
<dbReference type="InterPro" id="IPR045326">
    <property type="entry name" value="ATG17-like_dom"/>
</dbReference>
<name>A0A1E4SQC0_9ASCO</name>
<dbReference type="AlphaFoldDB" id="A0A1E4SQC0"/>
<dbReference type="GO" id="GO:0060090">
    <property type="term" value="F:molecular adaptor activity"/>
    <property type="evidence" value="ECO:0007669"/>
    <property type="project" value="TreeGrafter"/>
</dbReference>
<keyword evidence="7" id="KW-0472">Membrane</keyword>
<dbReference type="GO" id="GO:0034727">
    <property type="term" value="P:piecemeal microautophagy of the nucleus"/>
    <property type="evidence" value="ECO:0007669"/>
    <property type="project" value="TreeGrafter"/>
</dbReference>
<sequence length="1146" mass="132519">DITYLVVYHAHSGHSTRIPKPVRYHSLAEFKAFLQQSFDIDNTDNLFLLTSFGIKLNYNLINELADVFIYDKRLFANDLQLHHPGDGGEAGITAPRMPAIDDDGATSISVKKMSSNLKVVQAWAKALLQDCLAAEEEARILTKRINVMFRALNLIFQFGTNFTNDIEKTFNNYLNHIKLINYKSLHQNWNEHYDKLKKFPVVQIKHHSVSLPSLLDERRLRTSSEYIESNLPKVILKFNSMSSIINSVNQDKIGIDKSIEASRNESVNTFKHINPQSHLDAIQKLCNQLSTDLEDLALNNIANLKSIYYLHVRENTKEIYDNASRLVAHLTNLQQFRNKLSQDSLSIFNRIANLQMRMVNIKTDLKTLTSPSETKESMSFQTINTIRELEDYLSLTIDLPLLFGFMLIEKRRQFEWYDFYSKGIVSNVSEQLSTIIEHEKLFRNIWLKKIGNFLNLLKDERIVSTLPSIDVTLVGNKNENFSVLYDIEIERSDIESYLDTLEASSAPKNFGELLRKNFKDLIKSTNNLKKVTALISSLSTYTSISNEEKLKIIQKGDGEEPDVDFGLVKELKLRIKKLENLLHQQQYKNITNWPVTRNNLSSTDNRISLILDPKKPVVPTPPKTDPTLLLQRRNTTGDSLGQSRALDTSGIDKHLDNIRLRKENGELDREIKRVGEENKRISRENERILVENKRVSSMESSHQDKIREYEDKLKKKEEEITAKKFDTRLESKNLESLNKKLESRDTKIMELQNHLAKFTELHTNSSYEINELNKNLNQLRSELKDSVDMKNDLLSNLSSKETEFTKERNNFESEIKNLQSKLEEKIEDYENLMELTQTKHKVNENLINDLNKLVANLFKNVHQLVENNFEFFLEFCFMLESMGLLLVKENQEYKITRVKGLRSKKGGEDNESRILNSDKPNSKVIEEIEKSKEWASKLAELPEPPISGSSDVVGIDHEDDKLSEHSAALLSLYDEIFNSEPSKLEEFLKVIAFKENVVMQEDSITSKFFLNAVSKRFRDVEGFAKRQTKENKAKDQEIHKLINRLNSKISMNDFHVNDLVLFLPTRIDVEGEESNPSSQPWAAFNIGAPHYFLNMESSKEMEKDWMVGRIKRINDHKVTEENFESEVDNPFKLSVGVVWYLVEATE</sequence>
<comment type="similarity">
    <text evidence="1 7">Belongs to the ATG11 family.</text>
</comment>
<evidence type="ECO:0000313" key="11">
    <source>
        <dbReference type="EMBL" id="ODV81699.1"/>
    </source>
</evidence>
<comment type="function">
    <text evidence="7">Involved in cytoplasm to vacuole transport (Cvt), pexophagy, mitophagy and nucleophagy. Recruits mitochondria for their selective degradation via autophagy (mitophagy) during starvation. Works as scaffold proteins that recruit ATG proteins to the pre-autophagosome (PAS), the site of vesicle/autophagosome formation. Required for the Cvt vesicles completion.</text>
</comment>
<feature type="non-terminal residue" evidence="11">
    <location>
        <position position="1"/>
    </location>
</feature>
<evidence type="ECO:0000256" key="3">
    <source>
        <dbReference type="ARBA" id="ARBA00022448"/>
    </source>
</evidence>
<keyword evidence="12" id="KW-1185">Reference proteome</keyword>
<protein>
    <recommendedName>
        <fullName evidence="2 7">Autophagy-related protein 11</fullName>
    </recommendedName>
</protein>
<dbReference type="STRING" id="984487.A0A1E4SQC0"/>
<evidence type="ECO:0000259" key="10">
    <source>
        <dbReference type="Pfam" id="PF10377"/>
    </source>
</evidence>
<feature type="coiled-coil region" evidence="8">
    <location>
        <begin position="657"/>
        <end position="867"/>
    </location>
</feature>
<dbReference type="Pfam" id="PF10377">
    <property type="entry name" value="ATG11"/>
    <property type="match status" value="1"/>
</dbReference>
<evidence type="ECO:0000313" key="12">
    <source>
        <dbReference type="Proteomes" id="UP000094285"/>
    </source>
</evidence>
<feature type="non-terminal residue" evidence="11">
    <location>
        <position position="1146"/>
    </location>
</feature>
<reference evidence="12" key="1">
    <citation type="submission" date="2016-05" db="EMBL/GenBank/DDBJ databases">
        <title>Comparative genomics of biotechnologically important yeasts.</title>
        <authorList>
            <consortium name="DOE Joint Genome Institute"/>
            <person name="Riley R."/>
            <person name="Haridas S."/>
            <person name="Wolfe K.H."/>
            <person name="Lopes M.R."/>
            <person name="Hittinger C.T."/>
            <person name="Goker M."/>
            <person name="Salamov A."/>
            <person name="Wisecaver J."/>
            <person name="Long T.M."/>
            <person name="Aerts A.L."/>
            <person name="Barry K."/>
            <person name="Choi C."/>
            <person name="Clum A."/>
            <person name="Coughlan A.Y."/>
            <person name="Deshpande S."/>
            <person name="Douglass A.P."/>
            <person name="Hanson S.J."/>
            <person name="Klenk H.-P."/>
            <person name="Labutti K."/>
            <person name="Lapidus A."/>
            <person name="Lindquist E."/>
            <person name="Lipzen A."/>
            <person name="Meier-Kolthoff J.P."/>
            <person name="Ohm R.A."/>
            <person name="Otillar R.P."/>
            <person name="Pangilinan J."/>
            <person name="Peng Y."/>
            <person name="Rokas A."/>
            <person name="Rosa C.A."/>
            <person name="Scheuner C."/>
            <person name="Sibirny A.A."/>
            <person name="Slot J.C."/>
            <person name="Stielow J.B."/>
            <person name="Sun H."/>
            <person name="Kurtzman C.P."/>
            <person name="Blackwell M."/>
            <person name="Grigoriev I.V."/>
            <person name="Jeffries T.W."/>
        </authorList>
    </citation>
    <scope>NUCLEOTIDE SEQUENCE [LARGE SCALE GENOMIC DNA]</scope>
    <source>
        <strain evidence="12">NRRL Y-17324</strain>
    </source>
</reference>
<dbReference type="InterPro" id="IPR019460">
    <property type="entry name" value="Atg11_C"/>
</dbReference>
<comment type="subunit">
    <text evidence="7">Homodimer.</text>
</comment>
<dbReference type="InterPro" id="IPR040040">
    <property type="entry name" value="ATG11"/>
</dbReference>
<evidence type="ECO:0000256" key="8">
    <source>
        <dbReference type="SAM" id="Coils"/>
    </source>
</evidence>
<feature type="domain" description="Autophagy-related protein 11 C-terminal" evidence="10">
    <location>
        <begin position="1011"/>
        <end position="1146"/>
    </location>
</feature>
<dbReference type="GO" id="GO:0005774">
    <property type="term" value="C:vacuolar membrane"/>
    <property type="evidence" value="ECO:0007669"/>
    <property type="project" value="UniProtKB-SubCell"/>
</dbReference>